<dbReference type="RefSeq" id="WP_379935941.1">
    <property type="nucleotide sequence ID" value="NZ_JBHTHY010000014.1"/>
</dbReference>
<dbReference type="PANTHER" id="PTHR44520:SF2">
    <property type="entry name" value="RESPONSE REGULATOR RCP1"/>
    <property type="match status" value="1"/>
</dbReference>
<dbReference type="PANTHER" id="PTHR44520">
    <property type="entry name" value="RESPONSE REGULATOR RCP1-RELATED"/>
    <property type="match status" value="1"/>
</dbReference>
<dbReference type="EMBL" id="JBHTHY010000014">
    <property type="protein sequence ID" value="MFD0799037.1"/>
    <property type="molecule type" value="Genomic_DNA"/>
</dbReference>
<dbReference type="Proteomes" id="UP001597012">
    <property type="component" value="Unassembled WGS sequence"/>
</dbReference>
<evidence type="ECO:0000259" key="2">
    <source>
        <dbReference type="PROSITE" id="PS50110"/>
    </source>
</evidence>
<gene>
    <name evidence="3" type="ORF">ACFQZJ_16305</name>
</gene>
<comment type="caution">
    <text evidence="3">The sequence shown here is derived from an EMBL/GenBank/DDBJ whole genome shotgun (WGS) entry which is preliminary data.</text>
</comment>
<dbReference type="Gene3D" id="3.40.50.2300">
    <property type="match status" value="1"/>
</dbReference>
<evidence type="ECO:0000256" key="1">
    <source>
        <dbReference type="PROSITE-ProRule" id="PRU00169"/>
    </source>
</evidence>
<dbReference type="InterPro" id="IPR001789">
    <property type="entry name" value="Sig_transdc_resp-reg_receiver"/>
</dbReference>
<evidence type="ECO:0000313" key="3">
    <source>
        <dbReference type="EMBL" id="MFD0799037.1"/>
    </source>
</evidence>
<protein>
    <submittedName>
        <fullName evidence="3">Response regulator</fullName>
    </submittedName>
</protein>
<accession>A0ABW3B6U4</accession>
<feature type="domain" description="Response regulatory" evidence="2">
    <location>
        <begin position="4"/>
        <end position="127"/>
    </location>
</feature>
<evidence type="ECO:0000313" key="4">
    <source>
        <dbReference type="Proteomes" id="UP001597012"/>
    </source>
</evidence>
<dbReference type="InterPro" id="IPR052893">
    <property type="entry name" value="TCS_response_regulator"/>
</dbReference>
<dbReference type="PROSITE" id="PS50110">
    <property type="entry name" value="RESPONSE_REGULATORY"/>
    <property type="match status" value="1"/>
</dbReference>
<keyword evidence="1" id="KW-0597">Phosphoprotein</keyword>
<sequence length="136" mass="15523">MKYELILIEDDPIFTFLLEKAIAGAGLEGTILNFSNGLPAIAYFKKNYTKAGNYIIFLDLNMPNMDGYEFMDTFKKMAHTDNTMVFILTSSRSQRDMDIFEHNPFVAKYITKPISEAIIKSLKELIEEKFGEASTI</sequence>
<feature type="modified residue" description="4-aspartylphosphate" evidence="1">
    <location>
        <position position="59"/>
    </location>
</feature>
<proteinExistence type="predicted"/>
<dbReference type="InterPro" id="IPR011006">
    <property type="entry name" value="CheY-like_superfamily"/>
</dbReference>
<keyword evidence="4" id="KW-1185">Reference proteome</keyword>
<dbReference type="Pfam" id="PF00072">
    <property type="entry name" value="Response_reg"/>
    <property type="match status" value="1"/>
</dbReference>
<dbReference type="SUPFAM" id="SSF52172">
    <property type="entry name" value="CheY-like"/>
    <property type="match status" value="1"/>
</dbReference>
<dbReference type="SMART" id="SM00448">
    <property type="entry name" value="REC"/>
    <property type="match status" value="1"/>
</dbReference>
<reference evidence="4" key="1">
    <citation type="journal article" date="2019" name="Int. J. Syst. Evol. Microbiol.">
        <title>The Global Catalogue of Microorganisms (GCM) 10K type strain sequencing project: providing services to taxonomists for standard genome sequencing and annotation.</title>
        <authorList>
            <consortium name="The Broad Institute Genomics Platform"/>
            <consortium name="The Broad Institute Genome Sequencing Center for Infectious Disease"/>
            <person name="Wu L."/>
            <person name="Ma J."/>
        </authorList>
    </citation>
    <scope>NUCLEOTIDE SEQUENCE [LARGE SCALE GENOMIC DNA]</scope>
    <source>
        <strain evidence="4">CCUG 61948</strain>
    </source>
</reference>
<name>A0ABW3B6U4_9FLAO</name>
<organism evidence="3 4">
    <name type="scientific">Maribacter chungangensis</name>
    <dbReference type="NCBI Taxonomy" id="1069117"/>
    <lineage>
        <taxon>Bacteria</taxon>
        <taxon>Pseudomonadati</taxon>
        <taxon>Bacteroidota</taxon>
        <taxon>Flavobacteriia</taxon>
        <taxon>Flavobacteriales</taxon>
        <taxon>Flavobacteriaceae</taxon>
        <taxon>Maribacter</taxon>
    </lineage>
</organism>